<name>A0A3M2HQZ7_9GAMM</name>
<comment type="caution">
    <text evidence="1">The sequence shown here is derived from an EMBL/GenBank/DDBJ whole genome shotgun (WGS) entry which is preliminary data.</text>
</comment>
<accession>A0A3M2HQZ7</accession>
<reference evidence="1 2" key="1">
    <citation type="submission" date="2018-10" db="EMBL/GenBank/DDBJ databases">
        <title>Pseudomonas zhaodongensis NEAU-ST5-21(T) genome.</title>
        <authorList>
            <person name="Peng J."/>
            <person name="Liu Z.-P."/>
        </authorList>
    </citation>
    <scope>NUCLEOTIDE SEQUENCE [LARGE SCALE GENOMIC DNA]</scope>
    <source>
        <strain evidence="1 2">NEAU-ST5-21</strain>
    </source>
</reference>
<dbReference type="Proteomes" id="UP000269774">
    <property type="component" value="Unassembled WGS sequence"/>
</dbReference>
<sequence length="155" mass="17932">MYRRPRLFESFDNYVSYLEAHKSSFPEHIYAFASSEERHNLTSPHSLHDSWLSSISIRELRRPESEGRNLPSIEIELLGPMHDRTIVLQYQEVHSYQISGAMNQYNWADTFHGDVSAHAILACGESKFLHCITFVSGSKIEVQFEEFKCCEVVCT</sequence>
<dbReference type="EMBL" id="RFFM01000003">
    <property type="protein sequence ID" value="RMH89362.1"/>
    <property type="molecule type" value="Genomic_DNA"/>
</dbReference>
<evidence type="ECO:0000313" key="1">
    <source>
        <dbReference type="EMBL" id="RMH89362.1"/>
    </source>
</evidence>
<dbReference type="AlphaFoldDB" id="A0A3M2HQZ7"/>
<gene>
    <name evidence="1" type="ORF">EA797_15675</name>
</gene>
<keyword evidence="2" id="KW-1185">Reference proteome</keyword>
<protein>
    <submittedName>
        <fullName evidence="1">Uncharacterized protein</fullName>
    </submittedName>
</protein>
<organism evidence="1 2">
    <name type="scientific">Stutzerimonas zhaodongensis</name>
    <dbReference type="NCBI Taxonomy" id="1176257"/>
    <lineage>
        <taxon>Bacteria</taxon>
        <taxon>Pseudomonadati</taxon>
        <taxon>Pseudomonadota</taxon>
        <taxon>Gammaproteobacteria</taxon>
        <taxon>Pseudomonadales</taxon>
        <taxon>Pseudomonadaceae</taxon>
        <taxon>Stutzerimonas</taxon>
    </lineage>
</organism>
<proteinExistence type="predicted"/>
<evidence type="ECO:0000313" key="2">
    <source>
        <dbReference type="Proteomes" id="UP000269774"/>
    </source>
</evidence>